<evidence type="ECO:0000256" key="1">
    <source>
        <dbReference type="ARBA" id="ARBA00001936"/>
    </source>
</evidence>
<comment type="function">
    <text evidence="13">Self-glucosylating initiator of glycogen synthesis. It catalyzes the formation of a short alpha (1,4)-glucosyl chain covalently attached via a glucose 1-O-tyrosyl linkage to internal tyrosine residues and these chains act as primers for the elongation reaction catalyzed by glycogen synthase.</text>
</comment>
<comment type="subcellular location">
    <subcellularLocation>
        <location evidence="2">Cytoplasm</location>
    </subcellularLocation>
</comment>
<keyword evidence="15" id="KW-1185">Reference proteome</keyword>
<evidence type="ECO:0000256" key="2">
    <source>
        <dbReference type="ARBA" id="ARBA00004496"/>
    </source>
</evidence>
<dbReference type="InterPro" id="IPR002495">
    <property type="entry name" value="Glyco_trans_8"/>
</dbReference>
<dbReference type="GO" id="GO:0005737">
    <property type="term" value="C:cytoplasm"/>
    <property type="evidence" value="ECO:0007669"/>
    <property type="project" value="UniProtKB-SubCell"/>
</dbReference>
<dbReference type="GO" id="GO:0005978">
    <property type="term" value="P:glycogen biosynthetic process"/>
    <property type="evidence" value="ECO:0007669"/>
    <property type="project" value="UniProtKB-KW"/>
</dbReference>
<comment type="caution">
    <text evidence="14">The sequence shown here is derived from an EMBL/GenBank/DDBJ whole genome shotgun (WGS) entry which is preliminary data.</text>
</comment>
<dbReference type="GO" id="GO:0008466">
    <property type="term" value="F:glycogenin glucosyltransferase activity"/>
    <property type="evidence" value="ECO:0007669"/>
    <property type="project" value="UniProtKB-EC"/>
</dbReference>
<comment type="catalytic activity">
    <reaction evidence="11">
        <text>[1,4-alpha-D-glucosyl](n)-L-tyrosyl-[glycogenin] + UDP-alpha-D-glucose = [1,4-alpha-D-glucosyl](n+1)-L-tyrosyl-[glycogenin] + UDP + H(+)</text>
        <dbReference type="Rhea" id="RHEA:56560"/>
        <dbReference type="Rhea" id="RHEA-COMP:14606"/>
        <dbReference type="Rhea" id="RHEA-COMP:14607"/>
        <dbReference type="ChEBI" id="CHEBI:15378"/>
        <dbReference type="ChEBI" id="CHEBI:58223"/>
        <dbReference type="ChEBI" id="CHEBI:58885"/>
        <dbReference type="ChEBI" id="CHEBI:140574"/>
        <dbReference type="EC" id="2.4.1.186"/>
    </reaction>
</comment>
<dbReference type="Proteomes" id="UP000828390">
    <property type="component" value="Unassembled WGS sequence"/>
</dbReference>
<dbReference type="Pfam" id="PF01501">
    <property type="entry name" value="Glyco_transf_8"/>
    <property type="match status" value="1"/>
</dbReference>
<evidence type="ECO:0000256" key="6">
    <source>
        <dbReference type="ARBA" id="ARBA00023056"/>
    </source>
</evidence>
<reference evidence="14" key="1">
    <citation type="journal article" date="2019" name="bioRxiv">
        <title>The Genome of the Zebra Mussel, Dreissena polymorpha: A Resource for Invasive Species Research.</title>
        <authorList>
            <person name="McCartney M.A."/>
            <person name="Auch B."/>
            <person name="Kono T."/>
            <person name="Mallez S."/>
            <person name="Zhang Y."/>
            <person name="Obille A."/>
            <person name="Becker A."/>
            <person name="Abrahante J.E."/>
            <person name="Garbe J."/>
            <person name="Badalamenti J.P."/>
            <person name="Herman A."/>
            <person name="Mangelson H."/>
            <person name="Liachko I."/>
            <person name="Sullivan S."/>
            <person name="Sone E.D."/>
            <person name="Koren S."/>
            <person name="Silverstein K.A.T."/>
            <person name="Beckman K.B."/>
            <person name="Gohl D.M."/>
        </authorList>
    </citation>
    <scope>NUCLEOTIDE SEQUENCE</scope>
    <source>
        <strain evidence="14">Duluth1</strain>
        <tissue evidence="14">Whole animal</tissue>
    </source>
</reference>
<accession>A0A9D4G6B5</accession>
<dbReference type="InterPro" id="IPR029044">
    <property type="entry name" value="Nucleotide-diphossugar_trans"/>
</dbReference>
<keyword evidence="3" id="KW-0963">Cytoplasm</keyword>
<reference evidence="14" key="2">
    <citation type="submission" date="2020-11" db="EMBL/GenBank/DDBJ databases">
        <authorList>
            <person name="McCartney M.A."/>
            <person name="Auch B."/>
            <person name="Kono T."/>
            <person name="Mallez S."/>
            <person name="Becker A."/>
            <person name="Gohl D.M."/>
            <person name="Silverstein K.A.T."/>
            <person name="Koren S."/>
            <person name="Bechman K.B."/>
            <person name="Herman A."/>
            <person name="Abrahante J.E."/>
            <person name="Garbe J."/>
        </authorList>
    </citation>
    <scope>NUCLEOTIDE SEQUENCE</scope>
    <source>
        <strain evidence="14">Duluth1</strain>
        <tissue evidence="14">Whole animal</tissue>
    </source>
</reference>
<comment type="cofactor">
    <cofactor evidence="1">
        <name>Mn(2+)</name>
        <dbReference type="ChEBI" id="CHEBI:29035"/>
    </cofactor>
</comment>
<evidence type="ECO:0000256" key="8">
    <source>
        <dbReference type="ARBA" id="ARBA00023211"/>
    </source>
</evidence>
<dbReference type="GO" id="GO:0046872">
    <property type="term" value="F:metal ion binding"/>
    <property type="evidence" value="ECO:0007669"/>
    <property type="project" value="UniProtKB-KW"/>
</dbReference>
<keyword evidence="5" id="KW-0479">Metal-binding</keyword>
<evidence type="ECO:0000313" key="15">
    <source>
        <dbReference type="Proteomes" id="UP000828390"/>
    </source>
</evidence>
<evidence type="ECO:0000256" key="5">
    <source>
        <dbReference type="ARBA" id="ARBA00022723"/>
    </source>
</evidence>
<dbReference type="SUPFAM" id="SSF53448">
    <property type="entry name" value="Nucleotide-diphospho-sugar transferases"/>
    <property type="match status" value="1"/>
</dbReference>
<evidence type="ECO:0000256" key="12">
    <source>
        <dbReference type="ARBA" id="ARBA00052293"/>
    </source>
</evidence>
<organism evidence="14 15">
    <name type="scientific">Dreissena polymorpha</name>
    <name type="common">Zebra mussel</name>
    <name type="synonym">Mytilus polymorpha</name>
    <dbReference type="NCBI Taxonomy" id="45954"/>
    <lineage>
        <taxon>Eukaryota</taxon>
        <taxon>Metazoa</taxon>
        <taxon>Spiralia</taxon>
        <taxon>Lophotrochozoa</taxon>
        <taxon>Mollusca</taxon>
        <taxon>Bivalvia</taxon>
        <taxon>Autobranchia</taxon>
        <taxon>Heteroconchia</taxon>
        <taxon>Euheterodonta</taxon>
        <taxon>Imparidentia</taxon>
        <taxon>Neoheterodontei</taxon>
        <taxon>Myida</taxon>
        <taxon>Dreissenoidea</taxon>
        <taxon>Dreissenidae</taxon>
        <taxon>Dreissena</taxon>
    </lineage>
</organism>
<name>A0A9D4G6B5_DREPO</name>
<gene>
    <name evidence="14" type="ORF">DPMN_139756</name>
</gene>
<dbReference type="EC" id="2.4.1.186" evidence="10"/>
<keyword evidence="4" id="KW-0808">Transferase</keyword>
<proteinExistence type="inferred from homology"/>
<evidence type="ECO:0000256" key="11">
    <source>
        <dbReference type="ARBA" id="ARBA00050886"/>
    </source>
</evidence>
<protein>
    <recommendedName>
        <fullName evidence="10">glycogenin glucosyltransferase</fullName>
        <ecNumber evidence="10">2.4.1.186</ecNumber>
    </recommendedName>
</protein>
<keyword evidence="6" id="KW-0320">Glycogen biosynthesis</keyword>
<keyword evidence="8" id="KW-0464">Manganese</keyword>
<dbReference type="CDD" id="cd02537">
    <property type="entry name" value="GT8_Glycogenin"/>
    <property type="match status" value="1"/>
</dbReference>
<evidence type="ECO:0000256" key="9">
    <source>
        <dbReference type="ARBA" id="ARBA00038162"/>
    </source>
</evidence>
<feature type="non-terminal residue" evidence="14">
    <location>
        <position position="1"/>
    </location>
</feature>
<evidence type="ECO:0000256" key="10">
    <source>
        <dbReference type="ARBA" id="ARBA00038934"/>
    </source>
</evidence>
<dbReference type="InterPro" id="IPR050587">
    <property type="entry name" value="GNT1/Glycosyltrans_8"/>
</dbReference>
<dbReference type="EMBL" id="JAIWYP010000006">
    <property type="protein sequence ID" value="KAH3811345.1"/>
    <property type="molecule type" value="Genomic_DNA"/>
</dbReference>
<sequence>AQLAQLFDVLQEVNLLDSHDPVNLALLGRPDLNVTFTKLHCWRLTQFTKAVFLDADTLVLQNVDELFDREELSAAPDAGWPDCFNSGVFVFRPSQETYDSLLSFATSQGSFDGGDQGLLNMYFKNWSTEDISKHLPFIYNVVSQAFYSYLPAFTQFKDRVKIVHFIGAVKPWHHTFDPVTGRVTPLPGTGHSQEFLEVWWSIFMEKIQPSLDPSLREELSRAISDYNKQYFLDNNNSQTNEPSPCPPSTP</sequence>
<evidence type="ECO:0000256" key="4">
    <source>
        <dbReference type="ARBA" id="ARBA00022679"/>
    </source>
</evidence>
<dbReference type="PANTHER" id="PTHR11183">
    <property type="entry name" value="GLYCOGENIN SUBFAMILY MEMBER"/>
    <property type="match status" value="1"/>
</dbReference>
<keyword evidence="7" id="KW-0325">Glycoprotein</keyword>
<evidence type="ECO:0000313" key="14">
    <source>
        <dbReference type="EMBL" id="KAH3811345.1"/>
    </source>
</evidence>
<evidence type="ECO:0000256" key="7">
    <source>
        <dbReference type="ARBA" id="ARBA00023180"/>
    </source>
</evidence>
<dbReference type="FunFam" id="3.90.550.10:FF:000092">
    <property type="entry name" value="Glycogenin 2"/>
    <property type="match status" value="1"/>
</dbReference>
<dbReference type="Gene3D" id="3.90.550.10">
    <property type="entry name" value="Spore Coat Polysaccharide Biosynthesis Protein SpsA, Chain A"/>
    <property type="match status" value="1"/>
</dbReference>
<dbReference type="AlphaFoldDB" id="A0A9D4G6B5"/>
<comment type="catalytic activity">
    <reaction evidence="12">
        <text>L-tyrosyl-[glycogenin] + UDP-alpha-D-glucose = alpha-D-glucosyl-L-tyrosyl-[glycogenin] + UDP + H(+)</text>
        <dbReference type="Rhea" id="RHEA:23360"/>
        <dbReference type="Rhea" id="RHEA-COMP:14604"/>
        <dbReference type="Rhea" id="RHEA-COMP:14605"/>
        <dbReference type="ChEBI" id="CHEBI:15378"/>
        <dbReference type="ChEBI" id="CHEBI:46858"/>
        <dbReference type="ChEBI" id="CHEBI:58223"/>
        <dbReference type="ChEBI" id="CHEBI:58885"/>
        <dbReference type="ChEBI" id="CHEBI:140573"/>
        <dbReference type="EC" id="2.4.1.186"/>
    </reaction>
</comment>
<evidence type="ECO:0000256" key="3">
    <source>
        <dbReference type="ARBA" id="ARBA00022490"/>
    </source>
</evidence>
<evidence type="ECO:0000256" key="13">
    <source>
        <dbReference type="ARBA" id="ARBA00057883"/>
    </source>
</evidence>
<comment type="similarity">
    <text evidence="9">Belongs to the glycosyltransferase 8 family. Glycogenin subfamily.</text>
</comment>